<comment type="function">
    <text evidence="5">In eubacteria ppGpp (guanosine 3'-diphosphate 5'-diphosphate) is a mediator of the stringent response that coordinates a variety of cellular activities in response to changes in nutritional abundance.</text>
</comment>
<dbReference type="GO" id="GO:0015970">
    <property type="term" value="P:guanosine tetraphosphate biosynthetic process"/>
    <property type="evidence" value="ECO:0007669"/>
    <property type="project" value="UniProtKB-UniPathway"/>
</dbReference>
<comment type="pathway">
    <text evidence="2">Purine metabolism; ppGpp biosynthesis; ppGpp from GDP: step 1/1.</text>
</comment>
<dbReference type="GO" id="GO:0008893">
    <property type="term" value="F:guanosine-3',5'-bis(diphosphate) 3'-diphosphatase activity"/>
    <property type="evidence" value="ECO:0007669"/>
    <property type="project" value="UniProtKB-EC"/>
</dbReference>
<dbReference type="InterPro" id="IPR033655">
    <property type="entry name" value="TGS_RelA/SpoT"/>
</dbReference>
<evidence type="ECO:0000313" key="9">
    <source>
        <dbReference type="EMBL" id="RZO27686.1"/>
    </source>
</evidence>
<dbReference type="PROSITE" id="PS51671">
    <property type="entry name" value="ACT"/>
    <property type="match status" value="1"/>
</dbReference>
<dbReference type="InterPro" id="IPR007685">
    <property type="entry name" value="RelA_SpoT"/>
</dbReference>
<name>A0A520N2M8_9GAMM</name>
<dbReference type="GO" id="GO:0008728">
    <property type="term" value="F:GTP diphosphokinase activity"/>
    <property type="evidence" value="ECO:0007669"/>
    <property type="project" value="TreeGrafter"/>
</dbReference>
<comment type="caution">
    <text evidence="9">The sequence shown here is derived from an EMBL/GenBank/DDBJ whole genome shotgun (WGS) entry which is preliminary data.</text>
</comment>
<dbReference type="NCBIfam" id="TIGR00691">
    <property type="entry name" value="spoT_relA"/>
    <property type="match status" value="1"/>
</dbReference>
<dbReference type="SUPFAM" id="SSF81271">
    <property type="entry name" value="TGS-like"/>
    <property type="match status" value="1"/>
</dbReference>
<dbReference type="InterPro" id="IPR012675">
    <property type="entry name" value="Beta-grasp_dom_sf"/>
</dbReference>
<dbReference type="GO" id="GO:0005886">
    <property type="term" value="C:plasma membrane"/>
    <property type="evidence" value="ECO:0007669"/>
    <property type="project" value="TreeGrafter"/>
</dbReference>
<dbReference type="Pfam" id="PF13328">
    <property type="entry name" value="HD_4"/>
    <property type="match status" value="1"/>
</dbReference>
<dbReference type="PROSITE" id="PS51831">
    <property type="entry name" value="HD"/>
    <property type="match status" value="1"/>
</dbReference>
<evidence type="ECO:0000259" key="7">
    <source>
        <dbReference type="PROSITE" id="PS51831"/>
    </source>
</evidence>
<evidence type="ECO:0000259" key="6">
    <source>
        <dbReference type="PROSITE" id="PS51671"/>
    </source>
</evidence>
<evidence type="ECO:0000313" key="10">
    <source>
        <dbReference type="Proteomes" id="UP000318710"/>
    </source>
</evidence>
<dbReference type="Gene3D" id="1.10.3210.10">
    <property type="entry name" value="Hypothetical protein af1432"/>
    <property type="match status" value="1"/>
</dbReference>
<dbReference type="SMART" id="SM00471">
    <property type="entry name" value="HDc"/>
    <property type="match status" value="1"/>
</dbReference>
<dbReference type="FunFam" id="1.10.3210.10:FF:000001">
    <property type="entry name" value="GTP pyrophosphokinase RelA"/>
    <property type="match status" value="1"/>
</dbReference>
<dbReference type="InterPro" id="IPR045865">
    <property type="entry name" value="ACT-like_dom_sf"/>
</dbReference>
<dbReference type="Gene3D" id="3.30.460.10">
    <property type="entry name" value="Beta Polymerase, domain 2"/>
    <property type="match status" value="1"/>
</dbReference>
<dbReference type="InterPro" id="IPR006674">
    <property type="entry name" value="HD_domain"/>
</dbReference>
<evidence type="ECO:0000256" key="2">
    <source>
        <dbReference type="ARBA" id="ARBA00024329"/>
    </source>
</evidence>
<gene>
    <name evidence="9" type="ORF">EVA93_02655</name>
</gene>
<accession>A0A520N2M8</accession>
<dbReference type="SMART" id="SM00954">
    <property type="entry name" value="RelA_SpoT"/>
    <property type="match status" value="1"/>
</dbReference>
<dbReference type="Gene3D" id="3.10.20.30">
    <property type="match status" value="1"/>
</dbReference>
<evidence type="ECO:0000256" key="4">
    <source>
        <dbReference type="ARBA" id="ARBA00047968"/>
    </source>
</evidence>
<dbReference type="AlphaFoldDB" id="A0A520N2M8"/>
<proteinExistence type="inferred from homology"/>
<dbReference type="CDD" id="cd01668">
    <property type="entry name" value="TGS_RSH"/>
    <property type="match status" value="1"/>
</dbReference>
<dbReference type="PROSITE" id="PS51880">
    <property type="entry name" value="TGS"/>
    <property type="match status" value="1"/>
</dbReference>
<dbReference type="FunFam" id="3.30.460.10:FF:000001">
    <property type="entry name" value="GTP pyrophosphokinase RelA"/>
    <property type="match status" value="1"/>
</dbReference>
<dbReference type="GO" id="GO:0015949">
    <property type="term" value="P:nucleobase-containing small molecule interconversion"/>
    <property type="evidence" value="ECO:0007669"/>
    <property type="project" value="UniProtKB-ARBA"/>
</dbReference>
<dbReference type="Proteomes" id="UP000318710">
    <property type="component" value="Unassembled WGS sequence"/>
</dbReference>
<dbReference type="FunFam" id="3.10.20.30:FF:000002">
    <property type="entry name" value="GTP pyrophosphokinase (RelA/SpoT)"/>
    <property type="match status" value="1"/>
</dbReference>
<feature type="domain" description="ACT" evidence="6">
    <location>
        <begin position="651"/>
        <end position="725"/>
    </location>
</feature>
<dbReference type="CDD" id="cd05399">
    <property type="entry name" value="NT_Rel-Spo_like"/>
    <property type="match status" value="1"/>
</dbReference>
<dbReference type="SUPFAM" id="SSF81301">
    <property type="entry name" value="Nucleotidyltransferase"/>
    <property type="match status" value="1"/>
</dbReference>
<comment type="similarity">
    <text evidence="5">Belongs to the relA/spoT family.</text>
</comment>
<dbReference type="Pfam" id="PF02824">
    <property type="entry name" value="TGS"/>
    <property type="match status" value="1"/>
</dbReference>
<dbReference type="InterPro" id="IPR043519">
    <property type="entry name" value="NT_sf"/>
</dbReference>
<dbReference type="CDD" id="cd04876">
    <property type="entry name" value="ACT_RelA-SpoT"/>
    <property type="match status" value="1"/>
</dbReference>
<protein>
    <recommendedName>
        <fullName evidence="3">guanosine-3',5'-bis(diphosphate) 3'-diphosphatase</fullName>
        <ecNumber evidence="3">3.1.7.2</ecNumber>
    </recommendedName>
</protein>
<organism evidence="9 10">
    <name type="scientific">SAR86 cluster bacterium</name>
    <dbReference type="NCBI Taxonomy" id="2030880"/>
    <lineage>
        <taxon>Bacteria</taxon>
        <taxon>Pseudomonadati</taxon>
        <taxon>Pseudomonadota</taxon>
        <taxon>Gammaproteobacteria</taxon>
        <taxon>SAR86 cluster</taxon>
    </lineage>
</organism>
<evidence type="ECO:0000256" key="3">
    <source>
        <dbReference type="ARBA" id="ARBA00024387"/>
    </source>
</evidence>
<evidence type="ECO:0000259" key="8">
    <source>
        <dbReference type="PROSITE" id="PS51880"/>
    </source>
</evidence>
<reference evidence="9 10" key="1">
    <citation type="submission" date="2019-02" db="EMBL/GenBank/DDBJ databases">
        <title>Prokaryotic population dynamics and viral predation in marine succession experiment using metagenomics: the confinement effect.</title>
        <authorList>
            <person name="Haro-Moreno J.M."/>
            <person name="Rodriguez-Valera F."/>
            <person name="Lopez-Perez M."/>
        </authorList>
    </citation>
    <scope>NUCLEOTIDE SEQUENCE [LARGE SCALE GENOMIC DNA]</scope>
    <source>
        <strain evidence="9">MED-G160</strain>
    </source>
</reference>
<dbReference type="UniPathway" id="UPA00908">
    <property type="reaction ID" value="UER00886"/>
</dbReference>
<dbReference type="Pfam" id="PF04607">
    <property type="entry name" value="RelA_SpoT"/>
    <property type="match status" value="1"/>
</dbReference>
<dbReference type="Gene3D" id="3.30.70.260">
    <property type="match status" value="1"/>
</dbReference>
<dbReference type="InterPro" id="IPR012676">
    <property type="entry name" value="TGS-like"/>
</dbReference>
<feature type="domain" description="TGS" evidence="8">
    <location>
        <begin position="401"/>
        <end position="466"/>
    </location>
</feature>
<keyword evidence="1 9" id="KW-0378">Hydrolase</keyword>
<dbReference type="Pfam" id="PF13291">
    <property type="entry name" value="ACT_4"/>
    <property type="match status" value="1"/>
</dbReference>
<dbReference type="InterPro" id="IPR003607">
    <property type="entry name" value="HD/PDEase_dom"/>
</dbReference>
<comment type="catalytic activity">
    <reaction evidence="4">
        <text>guanosine 3',5'-bis(diphosphate) + H2O = GDP + diphosphate + H(+)</text>
        <dbReference type="Rhea" id="RHEA:14253"/>
        <dbReference type="ChEBI" id="CHEBI:15377"/>
        <dbReference type="ChEBI" id="CHEBI:15378"/>
        <dbReference type="ChEBI" id="CHEBI:33019"/>
        <dbReference type="ChEBI" id="CHEBI:58189"/>
        <dbReference type="ChEBI" id="CHEBI:77828"/>
        <dbReference type="EC" id="3.1.7.2"/>
    </reaction>
</comment>
<dbReference type="InterPro" id="IPR002912">
    <property type="entry name" value="ACT_dom"/>
</dbReference>
<dbReference type="EMBL" id="SHBF01000012">
    <property type="protein sequence ID" value="RZO27686.1"/>
    <property type="molecule type" value="Genomic_DNA"/>
</dbReference>
<dbReference type="PANTHER" id="PTHR21262">
    <property type="entry name" value="GUANOSINE-3',5'-BIS DIPHOSPHATE 3'-PYROPHOSPHOHYDROLASE"/>
    <property type="match status" value="1"/>
</dbReference>
<dbReference type="InterPro" id="IPR004811">
    <property type="entry name" value="RelA/Spo_fam"/>
</dbReference>
<evidence type="ECO:0000256" key="1">
    <source>
        <dbReference type="ARBA" id="ARBA00022801"/>
    </source>
</evidence>
<dbReference type="Pfam" id="PF19296">
    <property type="entry name" value="RelA_AH_RIS"/>
    <property type="match status" value="1"/>
</dbReference>
<dbReference type="SUPFAM" id="SSF55021">
    <property type="entry name" value="ACT-like"/>
    <property type="match status" value="1"/>
</dbReference>
<dbReference type="CDD" id="cd00077">
    <property type="entry name" value="HDc"/>
    <property type="match status" value="1"/>
</dbReference>
<dbReference type="GO" id="GO:0042594">
    <property type="term" value="P:response to starvation"/>
    <property type="evidence" value="ECO:0007669"/>
    <property type="project" value="TreeGrafter"/>
</dbReference>
<dbReference type="InterPro" id="IPR045600">
    <property type="entry name" value="RelA/SpoT_AH_RIS"/>
</dbReference>
<sequence length="728" mass="82757">MSEHVLPNILFENFNEANLLRLPAKFYKSAKQYLKKDEIKKIQTAYSLAFYAHDGQDRMDGSKYITHPLAVATILLDLKMDPDSICAALMHDVLEDCDVTKKNLEDLFGNDVANIVDGVSNLGKLDITSRSDRDANNLQKMMLAMSKDVRVILLKICDRLHNMRTIEHLPRSKQIKKSKETIELYGPLALRIGMQEIRSELEDLAFKCIHPLRASMLESAINKSSGGRKRIISKIRKELKRKLKSNGIEQVGVKGREKNIYSIYRKIKSKHKPFSEILDVYGFRILVDSIDECYRSLGVIHNYFSPIENRFKDYIAIPKSNGYQALHTSLLALDAFPIEVQIQTRNMAEIANFGIAAHWQYKTDDKKQGSELRASRWLLGLEDLQKKTNDPSEFAQSIKTDLSSDEVFLFSPKGDIYALRRGSTPIDFAYEVHSDLGNTIIGCKVNRSEVPLNIELETGQTVEIITSKKESYIDPSWLNYVVTSKARSYIRSRLRKQKASDARKAGKVMLETELKRAGKSLKEYRGNSLKKILDIIGVTSLNKLLTELGLGKRTGSIIAERFYSGLQIREGIKEPNPVLILDNKIESVTVRFAKCCYPVYGDDVVAHSDTERGMVIHNRQCKQVKPFLNKDSRYMPAIWGENKKEHLYKAKIDVSTQDKVGVLSDLGSVFAKSGINIGSVNTKTIDKKFSGFEIQIEVKNKEELKSIMQKVRSLKFTTSCKRNINDKY</sequence>
<evidence type="ECO:0000256" key="5">
    <source>
        <dbReference type="RuleBase" id="RU003847"/>
    </source>
</evidence>
<feature type="domain" description="HD" evidence="7">
    <location>
        <begin position="64"/>
        <end position="163"/>
    </location>
</feature>
<dbReference type="EC" id="3.1.7.2" evidence="3"/>
<dbReference type="SUPFAM" id="SSF109604">
    <property type="entry name" value="HD-domain/PDEase-like"/>
    <property type="match status" value="1"/>
</dbReference>
<dbReference type="PANTHER" id="PTHR21262:SF36">
    <property type="entry name" value="BIFUNCTIONAL (P)PPGPP SYNTHASE_HYDROLASE SPOT"/>
    <property type="match status" value="1"/>
</dbReference>
<dbReference type="InterPro" id="IPR004095">
    <property type="entry name" value="TGS"/>
</dbReference>